<organism evidence="1 2">
    <name type="scientific">Aphis craccivora</name>
    <name type="common">Cowpea aphid</name>
    <dbReference type="NCBI Taxonomy" id="307492"/>
    <lineage>
        <taxon>Eukaryota</taxon>
        <taxon>Metazoa</taxon>
        <taxon>Ecdysozoa</taxon>
        <taxon>Arthropoda</taxon>
        <taxon>Hexapoda</taxon>
        <taxon>Insecta</taxon>
        <taxon>Pterygota</taxon>
        <taxon>Neoptera</taxon>
        <taxon>Paraneoptera</taxon>
        <taxon>Hemiptera</taxon>
        <taxon>Sternorrhyncha</taxon>
        <taxon>Aphidomorpha</taxon>
        <taxon>Aphidoidea</taxon>
        <taxon>Aphididae</taxon>
        <taxon>Aphidini</taxon>
        <taxon>Aphis</taxon>
        <taxon>Aphis</taxon>
    </lineage>
</organism>
<name>A0A6G0VM44_APHCR</name>
<dbReference type="EMBL" id="VUJU01014695">
    <property type="protein sequence ID" value="KAF0701520.1"/>
    <property type="molecule type" value="Genomic_DNA"/>
</dbReference>
<keyword evidence="2" id="KW-1185">Reference proteome</keyword>
<gene>
    <name evidence="1" type="ORF">FWK35_00037758</name>
</gene>
<dbReference type="OrthoDB" id="6627556at2759"/>
<comment type="caution">
    <text evidence="1">The sequence shown here is derived from an EMBL/GenBank/DDBJ whole genome shotgun (WGS) entry which is preliminary data.</text>
</comment>
<feature type="non-terminal residue" evidence="1">
    <location>
        <position position="138"/>
    </location>
</feature>
<accession>A0A6G0VM44</accession>
<evidence type="ECO:0000313" key="2">
    <source>
        <dbReference type="Proteomes" id="UP000478052"/>
    </source>
</evidence>
<proteinExistence type="predicted"/>
<dbReference type="Proteomes" id="UP000478052">
    <property type="component" value="Unassembled WGS sequence"/>
</dbReference>
<reference evidence="1 2" key="1">
    <citation type="submission" date="2019-08" db="EMBL/GenBank/DDBJ databases">
        <title>Whole genome of Aphis craccivora.</title>
        <authorList>
            <person name="Voronova N.V."/>
            <person name="Shulinski R.S."/>
            <person name="Bandarenka Y.V."/>
            <person name="Zhorov D.G."/>
            <person name="Warner D."/>
        </authorList>
    </citation>
    <scope>NUCLEOTIDE SEQUENCE [LARGE SCALE GENOMIC DNA]</scope>
    <source>
        <strain evidence="1">180601</strain>
        <tissue evidence="1">Whole Body</tissue>
    </source>
</reference>
<sequence length="138" mass="16269">HRYCVDCFANLITEKDLNDKNQLLLTYKTFDNIFTDTKGLKMPSSILLKISNICLTIFEKKFGDIKIEKKIVIQLINDATKKITKTTSTLNSPCKDHYMYIIELLFRTKIYKECKWITSKVHNKEIQQADKLKIFRNN</sequence>
<protein>
    <submittedName>
        <fullName evidence="1">Uncharacterized protein</fullName>
    </submittedName>
</protein>
<dbReference type="AlphaFoldDB" id="A0A6G0VM44"/>
<evidence type="ECO:0000313" key="1">
    <source>
        <dbReference type="EMBL" id="KAF0701520.1"/>
    </source>
</evidence>
<feature type="non-terminal residue" evidence="1">
    <location>
        <position position="1"/>
    </location>
</feature>